<keyword evidence="3" id="KW-0843">Virulence</keyword>
<evidence type="ECO:0000256" key="6">
    <source>
        <dbReference type="SAM" id="SignalP"/>
    </source>
</evidence>
<feature type="compositionally biased region" description="Gly residues" evidence="5">
    <location>
        <begin position="330"/>
        <end position="340"/>
    </location>
</feature>
<dbReference type="SUPFAM" id="SSF56399">
    <property type="entry name" value="ADP-ribosylation"/>
    <property type="match status" value="1"/>
</dbReference>
<feature type="chain" id="PRO_5040494483" evidence="6">
    <location>
        <begin position="17"/>
        <end position="380"/>
    </location>
</feature>
<dbReference type="RefSeq" id="XP_044719235.1">
    <property type="nucleotide sequence ID" value="XM_044865273.1"/>
</dbReference>
<proteinExistence type="predicted"/>
<dbReference type="GeneID" id="68355931"/>
<sequence>MIGSMAFAVFAGLALATALERRNDSVQVPSPNKTAPIPNRTAPMSAASPEATLLAWIEPGLSWHTCEIAVTEQACGTKLFCTTWVNWWYPKGTYPYQDAKECLAARAQPPLPTIVYRGDPRPPEEFRRRGGIAPKKHGARHGNRSYSLQAHHEGKAKFADAYVSTTSWFSVALGYAVGSGKRAYVYRVRPTPNMIDLDASGVVLKYATENEFAALGGVRWDQIEAWMPMLKNITGRGFDRDEIQRFKNVEAFQAEFPEYMHAWVINDEYNSTFDSLSASHGEPRLAGTKASLAKYKEKTLEQWAVEFMDKNGAAVGWTGKFLLDSPPDGGANGSVPGGGSREAAFERKKPIPAPAPDAATGKVSPPHGPLGFRLIGTMKA</sequence>
<accession>A0A9P8MZ14</accession>
<evidence type="ECO:0000256" key="2">
    <source>
        <dbReference type="ARBA" id="ARBA00022729"/>
    </source>
</evidence>
<name>A0A9P8MZ14_9HYPO</name>
<feature type="compositionally biased region" description="Basic and acidic residues" evidence="5">
    <location>
        <begin position="118"/>
        <end position="128"/>
    </location>
</feature>
<comment type="caution">
    <text evidence="7">The sequence shown here is derived from an EMBL/GenBank/DDBJ whole genome shotgun (WGS) entry which is preliminary data.</text>
</comment>
<dbReference type="AlphaFoldDB" id="A0A9P8MZ14"/>
<gene>
    <name evidence="7" type="ORF">HRG_06802</name>
</gene>
<organism evidence="7 8">
    <name type="scientific">Hirsutella rhossiliensis</name>
    <dbReference type="NCBI Taxonomy" id="111463"/>
    <lineage>
        <taxon>Eukaryota</taxon>
        <taxon>Fungi</taxon>
        <taxon>Dikarya</taxon>
        <taxon>Ascomycota</taxon>
        <taxon>Pezizomycotina</taxon>
        <taxon>Sordariomycetes</taxon>
        <taxon>Hypocreomycetidae</taxon>
        <taxon>Hypocreales</taxon>
        <taxon>Ophiocordycipitaceae</taxon>
        <taxon>Hirsutella</taxon>
    </lineage>
</organism>
<feature type="region of interest" description="Disordered" evidence="5">
    <location>
        <begin position="24"/>
        <end position="44"/>
    </location>
</feature>
<reference evidence="7" key="1">
    <citation type="submission" date="2021-09" db="EMBL/GenBank/DDBJ databases">
        <title>A high-quality genome of the endoparasitic fungus Hirsutella rhossiliensis with a comparison of Hirsutella genomes reveals transposable elements contributing to genome size variation.</title>
        <authorList>
            <person name="Lin R."/>
            <person name="Jiao Y."/>
            <person name="Sun X."/>
            <person name="Ling J."/>
            <person name="Xie B."/>
            <person name="Cheng X."/>
        </authorList>
    </citation>
    <scope>NUCLEOTIDE SEQUENCE</scope>
    <source>
        <strain evidence="7">HR02</strain>
    </source>
</reference>
<feature type="compositionally biased region" description="Basic residues" evidence="5">
    <location>
        <begin position="134"/>
        <end position="143"/>
    </location>
</feature>
<dbReference type="Gene3D" id="3.90.210.10">
    <property type="entry name" value="Heat-Labile Enterotoxin, subunit A"/>
    <property type="match status" value="1"/>
</dbReference>
<protein>
    <submittedName>
        <fullName evidence="7">Heat-labile enterotoxin alpha chain domain-containing protein</fullName>
    </submittedName>
</protein>
<dbReference type="Proteomes" id="UP000824596">
    <property type="component" value="Unassembled WGS sequence"/>
</dbReference>
<dbReference type="GO" id="GO:0090729">
    <property type="term" value="F:toxin activity"/>
    <property type="evidence" value="ECO:0007669"/>
    <property type="project" value="UniProtKB-KW"/>
</dbReference>
<dbReference type="InterPro" id="IPR001144">
    <property type="entry name" value="Enterotoxin_A"/>
</dbReference>
<evidence type="ECO:0000256" key="5">
    <source>
        <dbReference type="SAM" id="MobiDB-lite"/>
    </source>
</evidence>
<keyword evidence="4" id="KW-1015">Disulfide bond</keyword>
<dbReference type="OrthoDB" id="4927890at2759"/>
<dbReference type="EMBL" id="JAIZPD010000007">
    <property type="protein sequence ID" value="KAH0961722.1"/>
    <property type="molecule type" value="Genomic_DNA"/>
</dbReference>
<feature type="region of interest" description="Disordered" evidence="5">
    <location>
        <begin position="326"/>
        <end position="370"/>
    </location>
</feature>
<evidence type="ECO:0000313" key="8">
    <source>
        <dbReference type="Proteomes" id="UP000824596"/>
    </source>
</evidence>
<evidence type="ECO:0000256" key="4">
    <source>
        <dbReference type="ARBA" id="ARBA00023157"/>
    </source>
</evidence>
<keyword evidence="8" id="KW-1185">Reference proteome</keyword>
<evidence type="ECO:0000256" key="1">
    <source>
        <dbReference type="ARBA" id="ARBA00022656"/>
    </source>
</evidence>
<feature type="region of interest" description="Disordered" evidence="5">
    <location>
        <begin position="113"/>
        <end position="145"/>
    </location>
</feature>
<feature type="signal peptide" evidence="6">
    <location>
        <begin position="1"/>
        <end position="16"/>
    </location>
</feature>
<keyword evidence="2 6" id="KW-0732">Signal</keyword>
<evidence type="ECO:0000313" key="7">
    <source>
        <dbReference type="EMBL" id="KAH0961722.1"/>
    </source>
</evidence>
<keyword evidence="1" id="KW-0800">Toxin</keyword>
<dbReference type="Pfam" id="PF01375">
    <property type="entry name" value="Enterotoxin_a"/>
    <property type="match status" value="1"/>
</dbReference>
<evidence type="ECO:0000256" key="3">
    <source>
        <dbReference type="ARBA" id="ARBA00023026"/>
    </source>
</evidence>